<evidence type="ECO:0008006" key="4">
    <source>
        <dbReference type="Google" id="ProtNLM"/>
    </source>
</evidence>
<evidence type="ECO:0000313" key="3">
    <source>
        <dbReference type="Proteomes" id="UP000298860"/>
    </source>
</evidence>
<comment type="caution">
    <text evidence="2">The sequence shown here is derived from an EMBL/GenBank/DDBJ whole genome shotgun (WGS) entry which is preliminary data.</text>
</comment>
<reference evidence="3" key="1">
    <citation type="submission" date="2019-04" db="EMBL/GenBank/DDBJ databases">
        <title>Draft genome sequence of Pseudonocardiaceae bacterium SL3-2-4.</title>
        <authorList>
            <person name="Ningsih F."/>
            <person name="Yokota A."/>
            <person name="Sakai Y."/>
            <person name="Nanatani K."/>
            <person name="Yabe S."/>
            <person name="Oetari A."/>
            <person name="Sjamsuridzal W."/>
        </authorList>
    </citation>
    <scope>NUCLEOTIDE SEQUENCE [LARGE SCALE GENOMIC DNA]</scope>
    <source>
        <strain evidence="3">SL3-2-4</strain>
    </source>
</reference>
<name>A0A4D4J1H0_9PSEU</name>
<dbReference type="AlphaFoldDB" id="A0A4D4J1H0"/>
<sequence length="544" mass="60488">MDVKNTTSVPALVDRVLAWYLDRNPIHAALLGSLNHDHALGDFSATSLTAQEREAGEWLARLLEADVTGLDVPARVDRDLLVAVLRGMQARASWPVWRRDPAHYVAPVLSGLFAAFLHRLRPEPELVRSVEARLAEVPSVLDACRANLDPELSSPLLVRRALGQVRTARTFLTTALPAEVGDDGLRARLAAAAEPAAAAFDNLAGFLAEFAERAQGEWRMGEKLYSTLLTEQELLGYDAAELHERGRAAYDELDAQMRELAQRVRDGSPDWRAVMARLQNDHPPTLEAMREEYAAETARARAFLAEHQLVSFADGEDCRVVPSPTFQRPVLSVAFYIAPPPLTASRVGHFFTPYTPDDFTAEQVEQRLRTNARAQMPTIAVHEAYPGHHWHLSWLAGNPRRVRKVFRTPYFAEGWALYAERLLREHGYFAEPAHELAHLEARIFRAARIVVDTALHCGDMTIEQAEEFMTTHTSLTAGTAAGEVNRYCAWPTQAPSYFTGALEIERIRADYLAAGRGDLRTFHDTLAGSGALPLGLARRVVMED</sequence>
<protein>
    <recommendedName>
        <fullName evidence="4">DUF885 domain-containing protein</fullName>
    </recommendedName>
</protein>
<evidence type="ECO:0000313" key="2">
    <source>
        <dbReference type="EMBL" id="GDY28922.1"/>
    </source>
</evidence>
<dbReference type="Pfam" id="PF05960">
    <property type="entry name" value="DUF885"/>
    <property type="match status" value="1"/>
</dbReference>
<dbReference type="InterPro" id="IPR010281">
    <property type="entry name" value="DUF885"/>
</dbReference>
<keyword evidence="1" id="KW-0175">Coiled coil</keyword>
<organism evidence="2 3">
    <name type="scientific">Gandjariella thermophila</name>
    <dbReference type="NCBI Taxonomy" id="1931992"/>
    <lineage>
        <taxon>Bacteria</taxon>
        <taxon>Bacillati</taxon>
        <taxon>Actinomycetota</taxon>
        <taxon>Actinomycetes</taxon>
        <taxon>Pseudonocardiales</taxon>
        <taxon>Pseudonocardiaceae</taxon>
        <taxon>Gandjariella</taxon>
    </lineage>
</organism>
<keyword evidence="3" id="KW-1185">Reference proteome</keyword>
<dbReference type="PANTHER" id="PTHR33361:SF15">
    <property type="entry name" value="DUF885 FAMILY LIPOPROTEIN"/>
    <property type="match status" value="1"/>
</dbReference>
<evidence type="ECO:0000256" key="1">
    <source>
        <dbReference type="SAM" id="Coils"/>
    </source>
</evidence>
<proteinExistence type="predicted"/>
<dbReference type="EMBL" id="BJFL01000002">
    <property type="protein sequence ID" value="GDY28922.1"/>
    <property type="molecule type" value="Genomic_DNA"/>
</dbReference>
<dbReference type="OrthoDB" id="9760040at2"/>
<dbReference type="PANTHER" id="PTHR33361">
    <property type="entry name" value="GLR0591 PROTEIN"/>
    <property type="match status" value="1"/>
</dbReference>
<dbReference type="Proteomes" id="UP000298860">
    <property type="component" value="Unassembled WGS sequence"/>
</dbReference>
<gene>
    <name evidence="2" type="ORF">GTS_05550</name>
</gene>
<feature type="coiled-coil region" evidence="1">
    <location>
        <begin position="243"/>
        <end position="306"/>
    </location>
</feature>
<accession>A0A4D4J1H0</accession>